<sequence>MKKRKAVLLIFLLMIFAIPLAVLGWLAKIGLFTKIYEETYICSELEKYSFPPDLTQIDENASFMVEGCCIYPFLSTNDNEFDGNVRGGPYELFIQIRKPSGNNCKIKVAGGVLETESRKLNFPMEKFDSEKYPAMEVFNLTEEIHLDYNAEKKFKLKIKLDVIEEGGNISRRSIEYNFTAKRKTIPSSVV</sequence>
<organism evidence="1 2">
    <name type="scientific">Sedimentisphaera salicampi</name>
    <dbReference type="NCBI Taxonomy" id="1941349"/>
    <lineage>
        <taxon>Bacteria</taxon>
        <taxon>Pseudomonadati</taxon>
        <taxon>Planctomycetota</taxon>
        <taxon>Phycisphaerae</taxon>
        <taxon>Sedimentisphaerales</taxon>
        <taxon>Sedimentisphaeraceae</taxon>
        <taxon>Sedimentisphaera</taxon>
    </lineage>
</organism>
<keyword evidence="2" id="KW-1185">Reference proteome</keyword>
<proteinExistence type="predicted"/>
<evidence type="ECO:0000313" key="1">
    <source>
        <dbReference type="EMBL" id="ARN56994.1"/>
    </source>
</evidence>
<dbReference type="STRING" id="1941349.STSP1_01387"/>
<name>A0A1W6LML9_9BACT</name>
<dbReference type="KEGG" id="pbp:STSP1_01387"/>
<dbReference type="AlphaFoldDB" id="A0A1W6LML9"/>
<protein>
    <submittedName>
        <fullName evidence="1">Uncharacterized protein</fullName>
    </submittedName>
</protein>
<dbReference type="RefSeq" id="WP_085755668.1">
    <property type="nucleotide sequence ID" value="NZ_CP021023.1"/>
</dbReference>
<accession>A0A1W6LML9</accession>
<evidence type="ECO:0000313" key="2">
    <source>
        <dbReference type="Proteomes" id="UP000193334"/>
    </source>
</evidence>
<reference evidence="2" key="1">
    <citation type="submission" date="2017-04" db="EMBL/GenBank/DDBJ databases">
        <title>Comparative genomics and description of representatives of a novel lineage of planctomycetes thriving in anoxic sediments.</title>
        <authorList>
            <person name="Spring S."/>
            <person name="Bunk B."/>
            <person name="Sproer C."/>
        </authorList>
    </citation>
    <scope>NUCLEOTIDE SEQUENCE [LARGE SCALE GENOMIC DNA]</scope>
    <source>
        <strain evidence="2">ST-PulAB-D4</strain>
    </source>
</reference>
<dbReference type="EMBL" id="CP021023">
    <property type="protein sequence ID" value="ARN56994.1"/>
    <property type="molecule type" value="Genomic_DNA"/>
</dbReference>
<gene>
    <name evidence="1" type="ORF">STSP1_01387</name>
</gene>
<dbReference type="Proteomes" id="UP000193334">
    <property type="component" value="Chromosome"/>
</dbReference>